<feature type="compositionally biased region" description="Low complexity" evidence="1">
    <location>
        <begin position="152"/>
        <end position="163"/>
    </location>
</feature>
<gene>
    <name evidence="2" type="ORF">FGO68_gene7115</name>
</gene>
<protein>
    <submittedName>
        <fullName evidence="2">Uncharacterized protein</fullName>
    </submittedName>
</protein>
<feature type="compositionally biased region" description="Basic and acidic residues" evidence="1">
    <location>
        <begin position="188"/>
        <end position="197"/>
    </location>
</feature>
<reference evidence="2" key="1">
    <citation type="submission" date="2019-06" db="EMBL/GenBank/DDBJ databases">
        <authorList>
            <person name="Zheng W."/>
        </authorList>
    </citation>
    <scope>NUCLEOTIDE SEQUENCE</scope>
    <source>
        <strain evidence="2">QDHG01</strain>
    </source>
</reference>
<feature type="compositionally biased region" description="Basic and acidic residues" evidence="1">
    <location>
        <begin position="129"/>
        <end position="142"/>
    </location>
</feature>
<sequence length="231" mass="26542">MQSETKKTQKVQPGENLIYRAEVPAKNMEDITKREKQLRQTEGKSNLAEFGDSIKHKFTEGVEAVKELIHEAKLKVTGAEEEIHEQEKSPAERRAAHSSKIELQTGEQELEEVPENYVAFQRPRYHKNAEQEEIHFPHEKRYGALNSESAKKQQAMKTAQKAQNTKKEEERQGDVERENMPELGMSLSRDDTHEILHARQMHSEQNAPGIYMGVQGEYRGAQKEIFPGAHE</sequence>
<evidence type="ECO:0000256" key="1">
    <source>
        <dbReference type="SAM" id="MobiDB-lite"/>
    </source>
</evidence>
<dbReference type="Proteomes" id="UP000785679">
    <property type="component" value="Unassembled WGS sequence"/>
</dbReference>
<dbReference type="EMBL" id="RRYP01014649">
    <property type="protein sequence ID" value="TNV75867.1"/>
    <property type="molecule type" value="Genomic_DNA"/>
</dbReference>
<dbReference type="AlphaFoldDB" id="A0A8J8NIU2"/>
<evidence type="ECO:0000313" key="2">
    <source>
        <dbReference type="EMBL" id="TNV75867.1"/>
    </source>
</evidence>
<feature type="region of interest" description="Disordered" evidence="1">
    <location>
        <begin position="129"/>
        <end position="215"/>
    </location>
</feature>
<feature type="compositionally biased region" description="Basic and acidic residues" evidence="1">
    <location>
        <begin position="85"/>
        <end position="95"/>
    </location>
</feature>
<feature type="region of interest" description="Disordered" evidence="1">
    <location>
        <begin position="78"/>
        <end position="113"/>
    </location>
</feature>
<accession>A0A8J8NIU2</accession>
<feature type="compositionally biased region" description="Basic and acidic residues" evidence="1">
    <location>
        <begin position="165"/>
        <end position="180"/>
    </location>
</feature>
<proteinExistence type="predicted"/>
<organism evidence="2 3">
    <name type="scientific">Halteria grandinella</name>
    <dbReference type="NCBI Taxonomy" id="5974"/>
    <lineage>
        <taxon>Eukaryota</taxon>
        <taxon>Sar</taxon>
        <taxon>Alveolata</taxon>
        <taxon>Ciliophora</taxon>
        <taxon>Intramacronucleata</taxon>
        <taxon>Spirotrichea</taxon>
        <taxon>Stichotrichia</taxon>
        <taxon>Sporadotrichida</taxon>
        <taxon>Halteriidae</taxon>
        <taxon>Halteria</taxon>
    </lineage>
</organism>
<feature type="region of interest" description="Disordered" evidence="1">
    <location>
        <begin position="1"/>
        <end position="48"/>
    </location>
</feature>
<comment type="caution">
    <text evidence="2">The sequence shown here is derived from an EMBL/GenBank/DDBJ whole genome shotgun (WGS) entry which is preliminary data.</text>
</comment>
<feature type="compositionally biased region" description="Basic and acidic residues" evidence="1">
    <location>
        <begin position="27"/>
        <end position="42"/>
    </location>
</feature>
<evidence type="ECO:0000313" key="3">
    <source>
        <dbReference type="Proteomes" id="UP000785679"/>
    </source>
</evidence>
<keyword evidence="3" id="KW-1185">Reference proteome</keyword>
<name>A0A8J8NIU2_HALGN</name>